<evidence type="ECO:0000256" key="3">
    <source>
        <dbReference type="ARBA" id="ARBA00023242"/>
    </source>
</evidence>
<dbReference type="InParanoid" id="E4Y2D9"/>
<comment type="subcellular location">
    <subcellularLocation>
        <location evidence="1">Nucleus</location>
    </subcellularLocation>
</comment>
<dbReference type="PANTHER" id="PTHR19980">
    <property type="entry name" value="RNA CLEAVAGE STIMULATION FACTOR"/>
    <property type="match status" value="1"/>
</dbReference>
<feature type="non-terminal residue" evidence="5">
    <location>
        <position position="198"/>
    </location>
</feature>
<evidence type="ECO:0000256" key="2">
    <source>
        <dbReference type="ARBA" id="ARBA00022737"/>
    </source>
</evidence>
<dbReference type="InterPro" id="IPR045243">
    <property type="entry name" value="Rna14-like"/>
</dbReference>
<gene>
    <name evidence="5" type="ORF">GSOID_T00016333001</name>
</gene>
<dbReference type="Pfam" id="PF05843">
    <property type="entry name" value="Suf"/>
    <property type="match status" value="1"/>
</dbReference>
<organism evidence="5">
    <name type="scientific">Oikopleura dioica</name>
    <name type="common">Tunicate</name>
    <dbReference type="NCBI Taxonomy" id="34765"/>
    <lineage>
        <taxon>Eukaryota</taxon>
        <taxon>Metazoa</taxon>
        <taxon>Chordata</taxon>
        <taxon>Tunicata</taxon>
        <taxon>Appendicularia</taxon>
        <taxon>Copelata</taxon>
        <taxon>Oikopleuridae</taxon>
        <taxon>Oikopleura</taxon>
    </lineage>
</organism>
<dbReference type="Gene3D" id="1.25.40.1040">
    <property type="match status" value="1"/>
</dbReference>
<dbReference type="InterPro" id="IPR008847">
    <property type="entry name" value="Suf"/>
</dbReference>
<protein>
    <recommendedName>
        <fullName evidence="4">Suppressor of forked domain-containing protein</fullName>
    </recommendedName>
</protein>
<dbReference type="PANTHER" id="PTHR19980:SF0">
    <property type="entry name" value="CLEAVAGE STIMULATION FACTOR SUBUNIT 3"/>
    <property type="match status" value="1"/>
</dbReference>
<dbReference type="GO" id="GO:0005634">
    <property type="term" value="C:nucleus"/>
    <property type="evidence" value="ECO:0007669"/>
    <property type="project" value="UniProtKB-SubCell"/>
</dbReference>
<evidence type="ECO:0000256" key="1">
    <source>
        <dbReference type="ARBA" id="ARBA00004123"/>
    </source>
</evidence>
<sequence>MRFARRTEGIKAARQVFRLAREDGRIKYHVFIAAAWMEYYCAKDKNLAFKIFELGLKRFADKPDYVRQYMDFMSNMNDDNNTRVLYERVLSEEADKMESVWNKYLDFECHVGDLTSILKVHFFRWPSTATIFERVINVIRYRFLDLFPCTREELRSMGYKDAGSLMSELIPSAEKTPKTPHQVLNQIVHRQNGSSNVP</sequence>
<reference evidence="5" key="1">
    <citation type="journal article" date="2010" name="Science">
        <title>Plasticity of animal genome architecture unmasked by rapid evolution of a pelagic tunicate.</title>
        <authorList>
            <person name="Denoeud F."/>
            <person name="Henriet S."/>
            <person name="Mungpakdee S."/>
            <person name="Aury J.M."/>
            <person name="Da Silva C."/>
            <person name="Brinkmann H."/>
            <person name="Mikhaleva J."/>
            <person name="Olsen L.C."/>
            <person name="Jubin C."/>
            <person name="Canestro C."/>
            <person name="Bouquet J.M."/>
            <person name="Danks G."/>
            <person name="Poulain J."/>
            <person name="Campsteijn C."/>
            <person name="Adamski M."/>
            <person name="Cross I."/>
            <person name="Yadetie F."/>
            <person name="Muffato M."/>
            <person name="Louis A."/>
            <person name="Butcher S."/>
            <person name="Tsagkogeorga G."/>
            <person name="Konrad A."/>
            <person name="Singh S."/>
            <person name="Jensen M.F."/>
            <person name="Cong E.H."/>
            <person name="Eikeseth-Otteraa H."/>
            <person name="Noel B."/>
            <person name="Anthouard V."/>
            <person name="Porcel B.M."/>
            <person name="Kachouri-Lafond R."/>
            <person name="Nishino A."/>
            <person name="Ugolini M."/>
            <person name="Chourrout P."/>
            <person name="Nishida H."/>
            <person name="Aasland R."/>
            <person name="Huzurbazar S."/>
            <person name="Westhof E."/>
            <person name="Delsuc F."/>
            <person name="Lehrach H."/>
            <person name="Reinhardt R."/>
            <person name="Weissenbach J."/>
            <person name="Roy S.W."/>
            <person name="Artiguenave F."/>
            <person name="Postlethwait J.H."/>
            <person name="Manak J.R."/>
            <person name="Thompson E.M."/>
            <person name="Jaillon O."/>
            <person name="Du Pasquier L."/>
            <person name="Boudinot P."/>
            <person name="Liberles D.A."/>
            <person name="Volff J.N."/>
            <person name="Philippe H."/>
            <person name="Lenhard B."/>
            <person name="Roest Crollius H."/>
            <person name="Wincker P."/>
            <person name="Chourrout D."/>
        </authorList>
    </citation>
    <scope>NUCLEOTIDE SEQUENCE [LARGE SCALE GENOMIC DNA]</scope>
</reference>
<dbReference type="InterPro" id="IPR003107">
    <property type="entry name" value="HAT"/>
</dbReference>
<evidence type="ECO:0000313" key="5">
    <source>
        <dbReference type="EMBL" id="CBY16033.1"/>
    </source>
</evidence>
<accession>E4Y2D9</accession>
<dbReference type="SUPFAM" id="SSF48452">
    <property type="entry name" value="TPR-like"/>
    <property type="match status" value="1"/>
</dbReference>
<name>E4Y2D9_OIKDI</name>
<dbReference type="GO" id="GO:0031124">
    <property type="term" value="P:mRNA 3'-end processing"/>
    <property type="evidence" value="ECO:0007669"/>
    <property type="project" value="InterPro"/>
</dbReference>
<dbReference type="SMART" id="SM00386">
    <property type="entry name" value="HAT"/>
    <property type="match status" value="3"/>
</dbReference>
<keyword evidence="3" id="KW-0539">Nucleus</keyword>
<evidence type="ECO:0000313" key="6">
    <source>
        <dbReference type="Proteomes" id="UP000001307"/>
    </source>
</evidence>
<proteinExistence type="predicted"/>
<dbReference type="GO" id="GO:0003729">
    <property type="term" value="F:mRNA binding"/>
    <property type="evidence" value="ECO:0007669"/>
    <property type="project" value="TreeGrafter"/>
</dbReference>
<dbReference type="OrthoDB" id="26282at2759"/>
<dbReference type="InterPro" id="IPR011990">
    <property type="entry name" value="TPR-like_helical_dom_sf"/>
</dbReference>
<keyword evidence="2" id="KW-0677">Repeat</keyword>
<dbReference type="EMBL" id="FN653819">
    <property type="protein sequence ID" value="CBY16033.1"/>
    <property type="molecule type" value="Genomic_DNA"/>
</dbReference>
<dbReference type="AlphaFoldDB" id="E4Y2D9"/>
<dbReference type="Proteomes" id="UP000001307">
    <property type="component" value="Unassembled WGS sequence"/>
</dbReference>
<evidence type="ECO:0000259" key="4">
    <source>
        <dbReference type="Pfam" id="PF05843"/>
    </source>
</evidence>
<keyword evidence="6" id="KW-1185">Reference proteome</keyword>
<feature type="domain" description="Suppressor of forked" evidence="4">
    <location>
        <begin position="1"/>
        <end position="154"/>
    </location>
</feature>